<evidence type="ECO:0000256" key="1">
    <source>
        <dbReference type="SAM" id="MobiDB-lite"/>
    </source>
</evidence>
<dbReference type="OMA" id="ETHKINC"/>
<dbReference type="OrthoDB" id="415532at2759"/>
<organism evidence="4 5">
    <name type="scientific">Rhodotorula graminis (strain WP1)</name>
    <dbReference type="NCBI Taxonomy" id="578459"/>
    <lineage>
        <taxon>Eukaryota</taxon>
        <taxon>Fungi</taxon>
        <taxon>Dikarya</taxon>
        <taxon>Basidiomycota</taxon>
        <taxon>Pucciniomycotina</taxon>
        <taxon>Microbotryomycetes</taxon>
        <taxon>Sporidiobolales</taxon>
        <taxon>Sporidiobolaceae</taxon>
        <taxon>Rhodotorula</taxon>
    </lineage>
</organism>
<reference evidence="4 5" key="1">
    <citation type="journal article" date="2015" name="Front. Microbiol.">
        <title>Genome sequence of the plant growth promoting endophytic yeast Rhodotorula graminis WP1.</title>
        <authorList>
            <person name="Firrincieli A."/>
            <person name="Otillar R."/>
            <person name="Salamov A."/>
            <person name="Schmutz J."/>
            <person name="Khan Z."/>
            <person name="Redman R.S."/>
            <person name="Fleck N.D."/>
            <person name="Lindquist E."/>
            <person name="Grigoriev I.V."/>
            <person name="Doty S.L."/>
        </authorList>
    </citation>
    <scope>NUCLEOTIDE SEQUENCE [LARGE SCALE GENOMIC DNA]</scope>
    <source>
        <strain evidence="4 5">WP1</strain>
    </source>
</reference>
<dbReference type="InterPro" id="IPR049207">
    <property type="entry name" value="DUF4246_N"/>
</dbReference>
<dbReference type="STRING" id="578459.A0A194S201"/>
<feature type="compositionally biased region" description="Polar residues" evidence="1">
    <location>
        <begin position="1"/>
        <end position="12"/>
    </location>
</feature>
<protein>
    <submittedName>
        <fullName evidence="4">Uncharacterized protein</fullName>
    </submittedName>
</protein>
<evidence type="ECO:0000259" key="2">
    <source>
        <dbReference type="Pfam" id="PF14033"/>
    </source>
</evidence>
<evidence type="ECO:0000313" key="4">
    <source>
        <dbReference type="EMBL" id="KPV74544.1"/>
    </source>
</evidence>
<dbReference type="Proteomes" id="UP000053890">
    <property type="component" value="Unassembled WGS sequence"/>
</dbReference>
<evidence type="ECO:0000313" key="5">
    <source>
        <dbReference type="Proteomes" id="UP000053890"/>
    </source>
</evidence>
<dbReference type="Pfam" id="PF14033">
    <property type="entry name" value="DUF4246"/>
    <property type="match status" value="1"/>
</dbReference>
<accession>A0A194S201</accession>
<dbReference type="Pfam" id="PF21666">
    <property type="entry name" value="DUF4246_N"/>
    <property type="match status" value="1"/>
</dbReference>
<dbReference type="InterPro" id="IPR049192">
    <property type="entry name" value="DUF4246_C"/>
</dbReference>
<feature type="domain" description="DUF4246" evidence="2">
    <location>
        <begin position="114"/>
        <end position="514"/>
    </location>
</feature>
<dbReference type="InterPro" id="IPR025340">
    <property type="entry name" value="DUF4246"/>
</dbReference>
<dbReference type="EMBL" id="KQ474080">
    <property type="protein sequence ID" value="KPV74544.1"/>
    <property type="molecule type" value="Genomic_DNA"/>
</dbReference>
<proteinExistence type="predicted"/>
<feature type="region of interest" description="Disordered" evidence="1">
    <location>
        <begin position="1"/>
        <end position="25"/>
    </location>
</feature>
<name>A0A194S201_RHOGW</name>
<dbReference type="RefSeq" id="XP_018270593.1">
    <property type="nucleotide sequence ID" value="XM_018413446.1"/>
</dbReference>
<feature type="domain" description="DUF4246" evidence="3">
    <location>
        <begin position="13"/>
        <end position="78"/>
    </location>
</feature>
<gene>
    <name evidence="4" type="ORF">RHOBADRAFT_37592</name>
</gene>
<dbReference type="PANTHER" id="PTHR33119:SF1">
    <property type="entry name" value="FE2OG DIOXYGENASE DOMAIN-CONTAINING PROTEIN"/>
    <property type="match status" value="1"/>
</dbReference>
<dbReference type="PANTHER" id="PTHR33119">
    <property type="entry name" value="IFI3P"/>
    <property type="match status" value="1"/>
</dbReference>
<evidence type="ECO:0000259" key="3">
    <source>
        <dbReference type="Pfam" id="PF21666"/>
    </source>
</evidence>
<dbReference type="GeneID" id="28973895"/>
<dbReference type="AlphaFoldDB" id="A0A194S201"/>
<sequence length="578" mass="65022">MPPDQSNSSSKPAHSPYHAFPTPFDQISGDSYDSPGFFDSPHTLQEVDMCALSYALRAKAGWALKVGDPVIRARWRAEALEAVSGETSMVGRGEDAEGGAGHEVVEVERPRLTEKMVDYVLDELALHAKELDDPHGIRASCFDRIYESDSLVPDSLLSQLKEHVADLEANPPYGSPDFHPGSNDQVLDLVHPSLFPLRYGVTPVRDVDEDGLVMANAGTAPEPRNAVHSTSKKFQWLPSDFDIDESGKTTISSYINGLHPVDHAPLYLVLARLFEHFLPMFERVVSDLQAPPPRRINVDYNVVGSWYGELPDYMDDEQWHEWEESKVLSLPEPAPFDLAVKSAELKRRTEAPVFPLKGRKLQVIVKLANIQLSPDNPDYPGGVWHVEGMQNEEIVASVIYYYDQLNIGESRLAFRGTFADEELPYEQNDVRGVKTVFGIDPEGPCLQYYNSANTCGGRALAFPNIYQHKVSPFSLADPTQPGHRKILVFFLVDPLKPIVSTSRVPPQQRAWVERELPRNERTDKVPVELWDQVLSDVEGLMTYDEAKAVRDELMKERKFLVEENSQKVFERAFSLCEH</sequence>
<keyword evidence="5" id="KW-1185">Reference proteome</keyword>